<evidence type="ECO:0000259" key="9">
    <source>
        <dbReference type="SMART" id="SM00499"/>
    </source>
</evidence>
<dbReference type="InterPro" id="IPR016140">
    <property type="entry name" value="Bifunc_inhib/LTP/seed_store"/>
</dbReference>
<keyword evidence="7" id="KW-0449">Lipoprotein</keyword>
<keyword evidence="11" id="KW-1185">Reference proteome</keyword>
<evidence type="ECO:0000256" key="4">
    <source>
        <dbReference type="ARBA" id="ARBA00022729"/>
    </source>
</evidence>
<dbReference type="GO" id="GO:0098552">
    <property type="term" value="C:side of membrane"/>
    <property type="evidence" value="ECO:0007669"/>
    <property type="project" value="UniProtKB-KW"/>
</dbReference>
<dbReference type="SUPFAM" id="SSF47699">
    <property type="entry name" value="Bifunctional inhibitor/lipid-transfer protein/seed storage 2S albumin"/>
    <property type="match status" value="1"/>
</dbReference>
<evidence type="ECO:0000256" key="7">
    <source>
        <dbReference type="ARBA" id="ARBA00023288"/>
    </source>
</evidence>
<comment type="caution">
    <text evidence="10">The sequence shown here is derived from an EMBL/GenBank/DDBJ whole genome shotgun (WGS) entry which is preliminary data.</text>
</comment>
<evidence type="ECO:0000256" key="5">
    <source>
        <dbReference type="ARBA" id="ARBA00023157"/>
    </source>
</evidence>
<dbReference type="GO" id="GO:0006869">
    <property type="term" value="P:lipid transport"/>
    <property type="evidence" value="ECO:0007669"/>
    <property type="project" value="InterPro"/>
</dbReference>
<evidence type="ECO:0000256" key="3">
    <source>
        <dbReference type="ARBA" id="ARBA00022622"/>
    </source>
</evidence>
<name>A0A833QNU9_9POAL</name>
<keyword evidence="3" id="KW-0336">GPI-anchor</keyword>
<dbReference type="EMBL" id="SWLB01000018">
    <property type="protein sequence ID" value="KAF3326343.1"/>
    <property type="molecule type" value="Genomic_DNA"/>
</dbReference>
<dbReference type="GO" id="GO:0005886">
    <property type="term" value="C:plasma membrane"/>
    <property type="evidence" value="ECO:0007669"/>
    <property type="project" value="UniProtKB-SubCell"/>
</dbReference>
<gene>
    <name evidence="10" type="ORF">FCM35_KLT07973</name>
</gene>
<evidence type="ECO:0000256" key="1">
    <source>
        <dbReference type="ARBA" id="ARBA00004609"/>
    </source>
</evidence>
<dbReference type="Pfam" id="PF14368">
    <property type="entry name" value="LTP_2"/>
    <property type="match status" value="1"/>
</dbReference>
<dbReference type="SMART" id="SM00499">
    <property type="entry name" value="AAI"/>
    <property type="match status" value="1"/>
</dbReference>
<feature type="signal peptide" evidence="8">
    <location>
        <begin position="1"/>
        <end position="22"/>
    </location>
</feature>
<evidence type="ECO:0000313" key="11">
    <source>
        <dbReference type="Proteomes" id="UP000623129"/>
    </source>
</evidence>
<dbReference type="InterPro" id="IPR000528">
    <property type="entry name" value="Plant_nsLTP"/>
</dbReference>
<dbReference type="OrthoDB" id="1938537at2759"/>
<dbReference type="PRINTS" id="PR00382">
    <property type="entry name" value="LIPIDTRNSFER"/>
</dbReference>
<evidence type="ECO:0000256" key="6">
    <source>
        <dbReference type="ARBA" id="ARBA00023180"/>
    </source>
</evidence>
<comment type="subcellular location">
    <subcellularLocation>
        <location evidence="1">Cell membrane</location>
        <topology evidence="1">Lipid-anchor</topology>
        <topology evidence="1">GPI-anchor</topology>
    </subcellularLocation>
</comment>
<keyword evidence="5" id="KW-1015">Disulfide bond</keyword>
<comment type="similarity">
    <text evidence="2">Belongs to the plant LTP family.</text>
</comment>
<evidence type="ECO:0000256" key="8">
    <source>
        <dbReference type="SAM" id="SignalP"/>
    </source>
</evidence>
<dbReference type="Proteomes" id="UP000623129">
    <property type="component" value="Unassembled WGS sequence"/>
</dbReference>
<organism evidence="10 11">
    <name type="scientific">Carex littledalei</name>
    <dbReference type="NCBI Taxonomy" id="544730"/>
    <lineage>
        <taxon>Eukaryota</taxon>
        <taxon>Viridiplantae</taxon>
        <taxon>Streptophyta</taxon>
        <taxon>Embryophyta</taxon>
        <taxon>Tracheophyta</taxon>
        <taxon>Spermatophyta</taxon>
        <taxon>Magnoliopsida</taxon>
        <taxon>Liliopsida</taxon>
        <taxon>Poales</taxon>
        <taxon>Cyperaceae</taxon>
        <taxon>Cyperoideae</taxon>
        <taxon>Cariceae</taxon>
        <taxon>Carex</taxon>
        <taxon>Carex subgen. Euthyceras</taxon>
    </lineage>
</organism>
<dbReference type="GO" id="GO:0008289">
    <property type="term" value="F:lipid binding"/>
    <property type="evidence" value="ECO:0007669"/>
    <property type="project" value="InterPro"/>
</dbReference>
<dbReference type="InterPro" id="IPR036312">
    <property type="entry name" value="Bifun_inhib/LTP/seed_sf"/>
</dbReference>
<dbReference type="CDD" id="cd00010">
    <property type="entry name" value="AAI_LTSS"/>
    <property type="match status" value="1"/>
</dbReference>
<sequence length="168" mass="17767">MSNGSISLYLLISSLLLIRASSDIASDQAECTKPLVGLATCLPYVQGSSRAPTPDCCAGLKQVLLNNKKCLCVLIRDRDDPQLGIKLNASLALALPSQCNAKANISHCPDLLHLDPNSKEAAIFKQGGAGGTAATPDSTVELQSLLTKSRSVDPLFIKQHSILSVRRA</sequence>
<evidence type="ECO:0000313" key="10">
    <source>
        <dbReference type="EMBL" id="KAF3326343.1"/>
    </source>
</evidence>
<keyword evidence="6" id="KW-0325">Glycoprotein</keyword>
<feature type="chain" id="PRO_5032496260" evidence="8">
    <location>
        <begin position="23"/>
        <end position="168"/>
    </location>
</feature>
<dbReference type="FunFam" id="1.10.110.10:FF:000001">
    <property type="entry name" value="Bifunctional inhibitor/lipid-transfer protein/seed storage 2S albumin superfamily protein"/>
    <property type="match status" value="1"/>
</dbReference>
<dbReference type="InterPro" id="IPR043325">
    <property type="entry name" value="LTSS"/>
</dbReference>
<dbReference type="PANTHER" id="PTHR33044">
    <property type="entry name" value="BIFUNCTIONAL INHIBITOR/LIPID-TRANSFER PROTEIN/SEED STORAGE 2S ALBUMIN SUPERFAMILY PROTEIN-RELATED"/>
    <property type="match status" value="1"/>
</dbReference>
<accession>A0A833QNU9</accession>
<keyword evidence="4 8" id="KW-0732">Signal</keyword>
<keyword evidence="3" id="KW-0472">Membrane</keyword>
<reference evidence="10" key="1">
    <citation type="submission" date="2020-01" db="EMBL/GenBank/DDBJ databases">
        <title>Genome sequence of Kobresia littledalei, the first chromosome-level genome in the family Cyperaceae.</title>
        <authorList>
            <person name="Qu G."/>
        </authorList>
    </citation>
    <scope>NUCLEOTIDE SEQUENCE</scope>
    <source>
        <strain evidence="10">C.B.Clarke</strain>
        <tissue evidence="10">Leaf</tissue>
    </source>
</reference>
<proteinExistence type="inferred from homology"/>
<feature type="domain" description="Bifunctional inhibitor/plant lipid transfer protein/seed storage helical" evidence="9">
    <location>
        <begin position="31"/>
        <end position="108"/>
    </location>
</feature>
<protein>
    <submittedName>
        <fullName evidence="10">Protein YLS3-like protein</fullName>
    </submittedName>
</protein>
<dbReference type="Gene3D" id="1.10.110.10">
    <property type="entry name" value="Plant lipid-transfer and hydrophobic proteins"/>
    <property type="match status" value="1"/>
</dbReference>
<evidence type="ECO:0000256" key="2">
    <source>
        <dbReference type="ARBA" id="ARBA00009748"/>
    </source>
</evidence>
<dbReference type="AlphaFoldDB" id="A0A833QNU9"/>